<dbReference type="GO" id="GO:0009103">
    <property type="term" value="P:lipopolysaccharide biosynthetic process"/>
    <property type="evidence" value="ECO:0007669"/>
    <property type="project" value="TreeGrafter"/>
</dbReference>
<evidence type="ECO:0000256" key="7">
    <source>
        <dbReference type="PIRSR" id="PIRSR600715-1"/>
    </source>
</evidence>
<keyword evidence="7" id="KW-0460">Magnesium</keyword>
<evidence type="ECO:0000256" key="5">
    <source>
        <dbReference type="ARBA" id="ARBA00022989"/>
    </source>
</evidence>
<feature type="transmembrane region" description="Helical" evidence="8">
    <location>
        <begin position="175"/>
        <end position="192"/>
    </location>
</feature>
<keyword evidence="7" id="KW-0479">Metal-binding</keyword>
<evidence type="ECO:0000256" key="2">
    <source>
        <dbReference type="ARBA" id="ARBA00022475"/>
    </source>
</evidence>
<name>A0A2Z4Y6V6_SUMC1</name>
<comment type="cofactor">
    <cofactor evidence="7">
        <name>Mg(2+)</name>
        <dbReference type="ChEBI" id="CHEBI:18420"/>
    </cofactor>
</comment>
<feature type="binding site" evidence="7">
    <location>
        <position position="168"/>
    </location>
    <ligand>
        <name>Mg(2+)</name>
        <dbReference type="ChEBI" id="CHEBI:18420"/>
    </ligand>
</feature>
<feature type="binding site" evidence="7">
    <location>
        <position position="228"/>
    </location>
    <ligand>
        <name>Mg(2+)</name>
        <dbReference type="ChEBI" id="CHEBI:18420"/>
    </ligand>
</feature>
<proteinExistence type="predicted"/>
<feature type="transmembrane region" description="Helical" evidence="8">
    <location>
        <begin position="93"/>
        <end position="113"/>
    </location>
</feature>
<evidence type="ECO:0000256" key="8">
    <source>
        <dbReference type="SAM" id="Phobius"/>
    </source>
</evidence>
<dbReference type="GO" id="GO:0016780">
    <property type="term" value="F:phosphotransferase activity, for other substituted phosphate groups"/>
    <property type="evidence" value="ECO:0007669"/>
    <property type="project" value="InterPro"/>
</dbReference>
<feature type="transmembrane region" description="Helical" evidence="8">
    <location>
        <begin position="231"/>
        <end position="249"/>
    </location>
</feature>
<feature type="transmembrane region" description="Helical" evidence="8">
    <location>
        <begin position="152"/>
        <end position="170"/>
    </location>
</feature>
<evidence type="ECO:0000313" key="10">
    <source>
        <dbReference type="Proteomes" id="UP000262583"/>
    </source>
</evidence>
<protein>
    <submittedName>
        <fullName evidence="9">Undecaprenyl-phosphate N-acetylglucosaminyl 1-phosphate transferase</fullName>
    </submittedName>
</protein>
<keyword evidence="5 8" id="KW-1133">Transmembrane helix</keyword>
<dbReference type="GO" id="GO:0071555">
    <property type="term" value="P:cell wall organization"/>
    <property type="evidence" value="ECO:0007669"/>
    <property type="project" value="TreeGrafter"/>
</dbReference>
<dbReference type="Proteomes" id="UP000262583">
    <property type="component" value="Chromosome"/>
</dbReference>
<keyword evidence="4 8" id="KW-0812">Transmembrane</keyword>
<evidence type="ECO:0000256" key="3">
    <source>
        <dbReference type="ARBA" id="ARBA00022679"/>
    </source>
</evidence>
<keyword evidence="3 9" id="KW-0808">Transferase</keyword>
<dbReference type="GO" id="GO:0046872">
    <property type="term" value="F:metal ion binding"/>
    <property type="evidence" value="ECO:0007669"/>
    <property type="project" value="UniProtKB-KW"/>
</dbReference>
<evidence type="ECO:0000313" key="9">
    <source>
        <dbReference type="EMBL" id="AXA36944.1"/>
    </source>
</evidence>
<sequence>MLDLFYGAIAATSFLFALALVPVAERIGHRLGILDHPDPRKVHATPRVRCGGIGIYGAFVLGLVLALVAATLLRSSPFIPEALRPYLGNIHFVSDRLVAILAGATLMFLVGLADDRYNLRPGIKLGAQILSALPLILTGVTIRMFLPSPLLGVLFTIAWVVLLTNAFNFLDNMNGLSAGVAAICAFNFYLISRAGGEYFMMAIFALFFGALVGFLRYNFPSGRVFMGDSGSLFIGYTLAALSTLVTYYQEGVPTQVPVVAPIFVLGVPIFDTLSVLYIRWRTRAPLMKGDRNHFSHRLVALGFTPVRAVLFIYLVTFALGLSAVNLRWLNWTGAILALVQCILFFLIIFVLEQTARNGACERSKKG</sequence>
<gene>
    <name evidence="9" type="ORF">BRCON_2167</name>
</gene>
<evidence type="ECO:0000256" key="4">
    <source>
        <dbReference type="ARBA" id="ARBA00022692"/>
    </source>
</evidence>
<evidence type="ECO:0000256" key="6">
    <source>
        <dbReference type="ARBA" id="ARBA00023136"/>
    </source>
</evidence>
<feature type="transmembrane region" description="Helical" evidence="8">
    <location>
        <begin position="125"/>
        <end position="146"/>
    </location>
</feature>
<accession>A0A2Z4Y6V6</accession>
<keyword evidence="6 8" id="KW-0472">Membrane</keyword>
<feature type="transmembrane region" description="Helical" evidence="8">
    <location>
        <begin position="255"/>
        <end position="278"/>
    </location>
</feature>
<feature type="transmembrane region" description="Helical" evidence="8">
    <location>
        <begin position="328"/>
        <end position="351"/>
    </location>
</feature>
<feature type="transmembrane region" description="Helical" evidence="8">
    <location>
        <begin position="6"/>
        <end position="24"/>
    </location>
</feature>
<comment type="subcellular location">
    <subcellularLocation>
        <location evidence="1">Cell membrane</location>
        <topology evidence="1">Multi-pass membrane protein</topology>
    </subcellularLocation>
</comment>
<feature type="transmembrane region" description="Helical" evidence="8">
    <location>
        <begin position="50"/>
        <end position="73"/>
    </location>
</feature>
<dbReference type="InterPro" id="IPR000715">
    <property type="entry name" value="Glycosyl_transferase_4"/>
</dbReference>
<dbReference type="CDD" id="cd06853">
    <property type="entry name" value="GT_WecA_like"/>
    <property type="match status" value="1"/>
</dbReference>
<organism evidence="9 10">
    <name type="scientific">Sumerlaea chitinivorans</name>
    <dbReference type="NCBI Taxonomy" id="2250252"/>
    <lineage>
        <taxon>Bacteria</taxon>
        <taxon>Candidatus Sumerlaeota</taxon>
        <taxon>Candidatus Sumerlaeia</taxon>
        <taxon>Candidatus Sumerlaeales</taxon>
        <taxon>Candidatus Sumerlaeaceae</taxon>
        <taxon>Candidatus Sumerlaea</taxon>
    </lineage>
</organism>
<dbReference type="GO" id="GO:0005886">
    <property type="term" value="C:plasma membrane"/>
    <property type="evidence" value="ECO:0007669"/>
    <property type="project" value="UniProtKB-SubCell"/>
</dbReference>
<dbReference type="GO" id="GO:0044038">
    <property type="term" value="P:cell wall macromolecule biosynthetic process"/>
    <property type="evidence" value="ECO:0007669"/>
    <property type="project" value="TreeGrafter"/>
</dbReference>
<feature type="transmembrane region" description="Helical" evidence="8">
    <location>
        <begin position="298"/>
        <end position="322"/>
    </location>
</feature>
<dbReference type="Pfam" id="PF00953">
    <property type="entry name" value="Glycos_transf_4"/>
    <property type="match status" value="1"/>
</dbReference>
<dbReference type="KEGG" id="schv:BRCON_2167"/>
<dbReference type="EMBL" id="CP030759">
    <property type="protein sequence ID" value="AXA36944.1"/>
    <property type="molecule type" value="Genomic_DNA"/>
</dbReference>
<keyword evidence="2" id="KW-1003">Cell membrane</keyword>
<reference evidence="9 10" key="1">
    <citation type="submission" date="2018-05" db="EMBL/GenBank/DDBJ databases">
        <title>A metagenomic window into the 2 km-deep terrestrial subsurface aquifer revealed taxonomically and functionally diverse microbial community comprising novel uncultured bacterial lineages.</title>
        <authorList>
            <person name="Kadnikov V.V."/>
            <person name="Mardanov A.V."/>
            <person name="Beletsky A.V."/>
            <person name="Banks D."/>
            <person name="Pimenov N.V."/>
            <person name="Frank Y.A."/>
            <person name="Karnachuk O.V."/>
            <person name="Ravin N.V."/>
        </authorList>
    </citation>
    <scope>NUCLEOTIDE SEQUENCE [LARGE SCALE GENOMIC DNA]</scope>
    <source>
        <strain evidence="9">BY</strain>
    </source>
</reference>
<dbReference type="AlphaFoldDB" id="A0A2Z4Y6V6"/>
<evidence type="ECO:0000256" key="1">
    <source>
        <dbReference type="ARBA" id="ARBA00004651"/>
    </source>
</evidence>
<dbReference type="PANTHER" id="PTHR22926:SF3">
    <property type="entry name" value="UNDECAPRENYL-PHOSPHATE ALPHA-N-ACETYLGLUCOSAMINYL 1-PHOSPHATE TRANSFERASE"/>
    <property type="match status" value="1"/>
</dbReference>
<feature type="transmembrane region" description="Helical" evidence="8">
    <location>
        <begin position="198"/>
        <end position="219"/>
    </location>
</feature>
<dbReference type="PANTHER" id="PTHR22926">
    <property type="entry name" value="PHOSPHO-N-ACETYLMURAMOYL-PENTAPEPTIDE-TRANSFERASE"/>
    <property type="match status" value="1"/>
</dbReference>